<evidence type="ECO:0000256" key="7">
    <source>
        <dbReference type="SAM" id="Phobius"/>
    </source>
</evidence>
<dbReference type="Pfam" id="PF09335">
    <property type="entry name" value="VTT_dom"/>
    <property type="match status" value="1"/>
</dbReference>
<evidence type="ECO:0000256" key="1">
    <source>
        <dbReference type="ARBA" id="ARBA00004141"/>
    </source>
</evidence>
<evidence type="ECO:0000313" key="9">
    <source>
        <dbReference type="EMBL" id="KAL3853885.1"/>
    </source>
</evidence>
<dbReference type="PANTHER" id="PTHR43220:SF21">
    <property type="entry name" value="TRANSMEMBRANE PROTEIN 41A"/>
    <property type="match status" value="1"/>
</dbReference>
<dbReference type="Proteomes" id="UP001634394">
    <property type="component" value="Unassembled WGS sequence"/>
</dbReference>
<reference evidence="9 10" key="1">
    <citation type="submission" date="2024-11" db="EMBL/GenBank/DDBJ databases">
        <title>Chromosome-level genome assembly of the freshwater bivalve Anodonta woodiana.</title>
        <authorList>
            <person name="Chen X."/>
        </authorList>
    </citation>
    <scope>NUCLEOTIDE SEQUENCE [LARGE SCALE GENOMIC DNA]</scope>
    <source>
        <strain evidence="9">MN2024</strain>
        <tissue evidence="9">Gills</tissue>
    </source>
</reference>
<feature type="domain" description="VTT" evidence="8">
    <location>
        <begin position="81"/>
        <end position="200"/>
    </location>
</feature>
<keyword evidence="4 7" id="KW-1133">Transmembrane helix</keyword>
<evidence type="ECO:0000256" key="2">
    <source>
        <dbReference type="ARBA" id="ARBA00022692"/>
    </source>
</evidence>
<evidence type="ECO:0000313" key="10">
    <source>
        <dbReference type="Proteomes" id="UP001634394"/>
    </source>
</evidence>
<dbReference type="InterPro" id="IPR032816">
    <property type="entry name" value="VTT_dom"/>
</dbReference>
<comment type="caution">
    <text evidence="9">The sequence shown here is derived from an EMBL/GenBank/DDBJ whole genome shotgun (WGS) entry which is preliminary data.</text>
</comment>
<accession>A0ABD3V015</accession>
<evidence type="ECO:0000256" key="3">
    <source>
        <dbReference type="ARBA" id="ARBA00022729"/>
    </source>
</evidence>
<organism evidence="9 10">
    <name type="scientific">Sinanodonta woodiana</name>
    <name type="common">Chinese pond mussel</name>
    <name type="synonym">Anodonta woodiana</name>
    <dbReference type="NCBI Taxonomy" id="1069815"/>
    <lineage>
        <taxon>Eukaryota</taxon>
        <taxon>Metazoa</taxon>
        <taxon>Spiralia</taxon>
        <taxon>Lophotrochozoa</taxon>
        <taxon>Mollusca</taxon>
        <taxon>Bivalvia</taxon>
        <taxon>Autobranchia</taxon>
        <taxon>Heteroconchia</taxon>
        <taxon>Palaeoheterodonta</taxon>
        <taxon>Unionida</taxon>
        <taxon>Unionoidea</taxon>
        <taxon>Unionidae</taxon>
        <taxon>Unioninae</taxon>
        <taxon>Sinanodonta</taxon>
    </lineage>
</organism>
<feature type="transmembrane region" description="Helical" evidence="7">
    <location>
        <begin position="101"/>
        <end position="119"/>
    </location>
</feature>
<dbReference type="EMBL" id="JBJQND010000014">
    <property type="protein sequence ID" value="KAL3853885.1"/>
    <property type="molecule type" value="Genomic_DNA"/>
</dbReference>
<name>A0ABD3V015_SINWO</name>
<evidence type="ECO:0000256" key="5">
    <source>
        <dbReference type="ARBA" id="ARBA00023136"/>
    </source>
</evidence>
<evidence type="ECO:0000256" key="6">
    <source>
        <dbReference type="ARBA" id="ARBA00025797"/>
    </source>
</evidence>
<comment type="subcellular location">
    <subcellularLocation>
        <location evidence="1">Membrane</location>
        <topology evidence="1">Multi-pass membrane protein</topology>
    </subcellularLocation>
</comment>
<keyword evidence="2 7" id="KW-0812">Transmembrane</keyword>
<keyword evidence="5 7" id="KW-0472">Membrane</keyword>
<keyword evidence="10" id="KW-1185">Reference proteome</keyword>
<proteinExistence type="inferred from homology"/>
<feature type="transmembrane region" description="Helical" evidence="7">
    <location>
        <begin position="6"/>
        <end position="25"/>
    </location>
</feature>
<comment type="similarity">
    <text evidence="6">Belongs to the TMEM41 family.</text>
</comment>
<gene>
    <name evidence="9" type="ORF">ACJMK2_013184</name>
</gene>
<protein>
    <recommendedName>
        <fullName evidence="8">VTT domain-containing protein</fullName>
    </recommendedName>
</protein>
<dbReference type="PANTHER" id="PTHR43220">
    <property type="match status" value="1"/>
</dbReference>
<sequence length="248" mass="28093">MASVLWITVIFAAATCYIYILSINLPNIDHKASKNTTLKFPQNIEELNDVTNLLQDYKANHSTYVLLLYASAYLYKQTFAIPGSFFVNLIGGALFGTWPSFLLACLLSATGASCCFLLSKYFGKSFIKNYFPNKLQLLEDKVEENMDSLFFFLLFVRLFPMSPNWFLNMAAPIINVPLHLFFLSVFIGLMPYNYICVETGNMLSSIESLDDIFSTDMMLKLIGVAVVALIPGLLIRKYHQRTPKVHVE</sequence>
<keyword evidence="3" id="KW-0732">Signal</keyword>
<evidence type="ECO:0000256" key="4">
    <source>
        <dbReference type="ARBA" id="ARBA00022989"/>
    </source>
</evidence>
<dbReference type="InterPro" id="IPR045014">
    <property type="entry name" value="TM41A/B"/>
</dbReference>
<dbReference type="GO" id="GO:0016020">
    <property type="term" value="C:membrane"/>
    <property type="evidence" value="ECO:0007669"/>
    <property type="project" value="UniProtKB-SubCell"/>
</dbReference>
<dbReference type="AlphaFoldDB" id="A0ABD3V015"/>
<feature type="transmembrane region" description="Helical" evidence="7">
    <location>
        <begin position="212"/>
        <end position="235"/>
    </location>
</feature>
<evidence type="ECO:0000259" key="8">
    <source>
        <dbReference type="Pfam" id="PF09335"/>
    </source>
</evidence>
<feature type="transmembrane region" description="Helical" evidence="7">
    <location>
        <begin position="165"/>
        <end position="192"/>
    </location>
</feature>